<dbReference type="STRING" id="414048.SAMN04489864_101379"/>
<dbReference type="RefSeq" id="WP_090991854.1">
    <property type="nucleotide sequence ID" value="NZ_FOPP01000001.1"/>
</dbReference>
<dbReference type="Pfam" id="PF09365">
    <property type="entry name" value="DUF2461"/>
    <property type="match status" value="1"/>
</dbReference>
<dbReference type="InterPro" id="IPR012808">
    <property type="entry name" value="CHP02453"/>
</dbReference>
<dbReference type="Proteomes" id="UP000199666">
    <property type="component" value="Unassembled WGS sequence"/>
</dbReference>
<reference evidence="1 2" key="1">
    <citation type="submission" date="2016-10" db="EMBL/GenBank/DDBJ databases">
        <authorList>
            <person name="de Groot N.N."/>
        </authorList>
    </citation>
    <scope>NUCLEOTIDE SEQUENCE [LARGE SCALE GENOMIC DNA]</scope>
    <source>
        <strain evidence="1 2">DSM 18684</strain>
    </source>
</reference>
<accession>A0A1I2TF42</accession>
<sequence length="220" mass="25849">MLNKKTFEFLELIAQNNNREWFAENKQLYEDAKADLLEMIALLIKEFSAIDPQYSADTEPKKVLMRIYRDVRFSKNKDPYKKNYGLAFDVKGYGPHTPSYYLHIQPGSCFFGVGFWQPETQVLKMIREEIDYNASEFVAIINAPDFRNTYTLSEEDKLKKAPKGYEIDHPQIELLKLKSIIAIYKIDEKEFFKPTIVNKLKTAFEIIQPFVLFLRKAVDH</sequence>
<dbReference type="InterPro" id="IPR015996">
    <property type="entry name" value="UCP028451"/>
</dbReference>
<evidence type="ECO:0000313" key="2">
    <source>
        <dbReference type="Proteomes" id="UP000199666"/>
    </source>
</evidence>
<dbReference type="NCBIfam" id="TIGR02453">
    <property type="entry name" value="TIGR02453 family protein"/>
    <property type="match status" value="1"/>
</dbReference>
<name>A0A1I2TF42_9SPHI</name>
<organism evidence="1 2">
    <name type="scientific">Pedobacter insulae</name>
    <dbReference type="NCBI Taxonomy" id="414048"/>
    <lineage>
        <taxon>Bacteria</taxon>
        <taxon>Pseudomonadati</taxon>
        <taxon>Bacteroidota</taxon>
        <taxon>Sphingobacteriia</taxon>
        <taxon>Sphingobacteriales</taxon>
        <taxon>Sphingobacteriaceae</taxon>
        <taxon>Pedobacter</taxon>
    </lineage>
</organism>
<dbReference type="PANTHER" id="PTHR36452:SF1">
    <property type="entry name" value="DUF2461 DOMAIN-CONTAINING PROTEIN"/>
    <property type="match status" value="1"/>
</dbReference>
<proteinExistence type="predicted"/>
<keyword evidence="2" id="KW-1185">Reference proteome</keyword>
<dbReference type="OrthoDB" id="9794241at2"/>
<gene>
    <name evidence="1" type="ORF">SAMN04489864_101379</name>
</gene>
<dbReference type="PIRSF" id="PIRSF028451">
    <property type="entry name" value="UCP028451"/>
    <property type="match status" value="1"/>
</dbReference>
<dbReference type="PANTHER" id="PTHR36452">
    <property type="entry name" value="CHROMOSOME 12, WHOLE GENOME SHOTGUN SEQUENCE"/>
    <property type="match status" value="1"/>
</dbReference>
<evidence type="ECO:0000313" key="1">
    <source>
        <dbReference type="EMBL" id="SFG63573.1"/>
    </source>
</evidence>
<protein>
    <submittedName>
        <fullName evidence="1">TIGR02453 family protein</fullName>
    </submittedName>
</protein>
<dbReference type="AlphaFoldDB" id="A0A1I2TF42"/>
<dbReference type="EMBL" id="FOPP01000001">
    <property type="protein sequence ID" value="SFG63573.1"/>
    <property type="molecule type" value="Genomic_DNA"/>
</dbReference>